<gene>
    <name evidence="4" type="ORF">V5O48_006023</name>
</gene>
<dbReference type="Pfam" id="PF02171">
    <property type="entry name" value="Piwi"/>
    <property type="match status" value="1"/>
</dbReference>
<dbReference type="InterPro" id="IPR003165">
    <property type="entry name" value="Piwi"/>
</dbReference>
<keyword evidence="5" id="KW-1185">Reference proteome</keyword>
<dbReference type="InterPro" id="IPR032474">
    <property type="entry name" value="Argonaute_N"/>
</dbReference>
<evidence type="ECO:0000313" key="4">
    <source>
        <dbReference type="EMBL" id="KAL0575953.1"/>
    </source>
</evidence>
<dbReference type="SUPFAM" id="SSF101690">
    <property type="entry name" value="PAZ domain"/>
    <property type="match status" value="1"/>
</dbReference>
<dbReference type="Proteomes" id="UP001465976">
    <property type="component" value="Unassembled WGS sequence"/>
</dbReference>
<protein>
    <recommendedName>
        <fullName evidence="6">Argonaute-like protein</fullName>
    </recommendedName>
</protein>
<dbReference type="EMBL" id="JBAHYK010000259">
    <property type="protein sequence ID" value="KAL0575953.1"/>
    <property type="molecule type" value="Genomic_DNA"/>
</dbReference>
<dbReference type="InterPro" id="IPR032472">
    <property type="entry name" value="ArgoL2"/>
</dbReference>
<dbReference type="SUPFAM" id="SSF53098">
    <property type="entry name" value="Ribonuclease H-like"/>
    <property type="match status" value="1"/>
</dbReference>
<evidence type="ECO:0008006" key="6">
    <source>
        <dbReference type="Google" id="ProtNLM"/>
    </source>
</evidence>
<dbReference type="Pfam" id="PF02170">
    <property type="entry name" value="PAZ"/>
    <property type="match status" value="1"/>
</dbReference>
<dbReference type="Gene3D" id="3.30.420.10">
    <property type="entry name" value="Ribonuclease H-like superfamily/Ribonuclease H"/>
    <property type="match status" value="1"/>
</dbReference>
<dbReference type="Pfam" id="PF08699">
    <property type="entry name" value="ArgoL1"/>
    <property type="match status" value="1"/>
</dbReference>
<name>A0ABR3FKN9_9AGAR</name>
<feature type="compositionally biased region" description="Gly residues" evidence="1">
    <location>
        <begin position="10"/>
        <end position="44"/>
    </location>
</feature>
<dbReference type="InterPro" id="IPR003100">
    <property type="entry name" value="PAZ_dom"/>
</dbReference>
<dbReference type="InterPro" id="IPR012337">
    <property type="entry name" value="RNaseH-like_sf"/>
</dbReference>
<feature type="domain" description="Piwi" evidence="3">
    <location>
        <begin position="576"/>
        <end position="884"/>
    </location>
</feature>
<proteinExistence type="predicted"/>
<dbReference type="InterPro" id="IPR045246">
    <property type="entry name" value="Piwi_ago-like"/>
</dbReference>
<dbReference type="Pfam" id="PF16488">
    <property type="entry name" value="ArgoL2"/>
    <property type="match status" value="1"/>
</dbReference>
<dbReference type="InterPro" id="IPR036085">
    <property type="entry name" value="PAZ_dom_sf"/>
</dbReference>
<dbReference type="SMART" id="SM01163">
    <property type="entry name" value="DUF1785"/>
    <property type="match status" value="1"/>
</dbReference>
<dbReference type="CDD" id="cd02846">
    <property type="entry name" value="PAZ_argonaute_like"/>
    <property type="match status" value="1"/>
</dbReference>
<dbReference type="SMART" id="SM00950">
    <property type="entry name" value="Piwi"/>
    <property type="match status" value="1"/>
</dbReference>
<dbReference type="CDD" id="cd04657">
    <property type="entry name" value="Piwi_ago-like"/>
    <property type="match status" value="1"/>
</dbReference>
<reference evidence="4 5" key="1">
    <citation type="submission" date="2024-02" db="EMBL/GenBank/DDBJ databases">
        <title>A draft genome for the cacao thread blight pathogen Marasmius crinis-equi.</title>
        <authorList>
            <person name="Cohen S.P."/>
            <person name="Baruah I.K."/>
            <person name="Amoako-Attah I."/>
            <person name="Bukari Y."/>
            <person name="Meinhardt L.W."/>
            <person name="Bailey B.A."/>
        </authorList>
    </citation>
    <scope>NUCLEOTIDE SEQUENCE [LARGE SCALE GENOMIC DNA]</scope>
    <source>
        <strain evidence="4 5">GH-76</strain>
    </source>
</reference>
<accession>A0ABR3FKN9</accession>
<evidence type="ECO:0000256" key="1">
    <source>
        <dbReference type="SAM" id="MobiDB-lite"/>
    </source>
</evidence>
<feature type="region of interest" description="Disordered" evidence="1">
    <location>
        <begin position="1"/>
        <end position="58"/>
    </location>
</feature>
<evidence type="ECO:0000259" key="2">
    <source>
        <dbReference type="PROSITE" id="PS50821"/>
    </source>
</evidence>
<organism evidence="4 5">
    <name type="scientific">Marasmius crinis-equi</name>
    <dbReference type="NCBI Taxonomy" id="585013"/>
    <lineage>
        <taxon>Eukaryota</taxon>
        <taxon>Fungi</taxon>
        <taxon>Dikarya</taxon>
        <taxon>Basidiomycota</taxon>
        <taxon>Agaricomycotina</taxon>
        <taxon>Agaricomycetes</taxon>
        <taxon>Agaricomycetidae</taxon>
        <taxon>Agaricales</taxon>
        <taxon>Marasmiineae</taxon>
        <taxon>Marasmiaceae</taxon>
        <taxon>Marasmius</taxon>
    </lineage>
</organism>
<feature type="domain" description="PAZ" evidence="2">
    <location>
        <begin position="276"/>
        <end position="392"/>
    </location>
</feature>
<dbReference type="Pfam" id="PF16487">
    <property type="entry name" value="ArgoMid"/>
    <property type="match status" value="1"/>
</dbReference>
<evidence type="ECO:0000313" key="5">
    <source>
        <dbReference type="Proteomes" id="UP001465976"/>
    </source>
</evidence>
<sequence>MPPRVERGASRGGDGSRGGGRGGAGRGGAGGPSGRGGRGGGRGGSSSTPGGNPVISDHVNTIGVRRPNFGTTGKQTTIAVNSFSTTIPQTIIRHYDVITPSEQTLPARLNMEIIGALQSRAAPEVFTPRAVYDGRKNMFAARELPLSTGPDGVASQEFSVSLSDAVPGQKAPKVYKVKLTKVAEINPEVLERFIHGDQSHDNVVLTAITALNVVIRMEPTMNYPFNVRSFFTDRERKDIGLGLEVWRGYFQSARPGINRMLINVDISTGLMYKPGPLISLCLEFFKRDNPRILSPTHGLPDRDRVKLSRHISGMRVSIASGDPKSAALTRVVKKLSNAGANALTFNLRDGGSMTVADYFKKQRNRPLQYPEILCVEVGNGALIPLELCNVPPGQIVRKQVPPEKTKDVLDFATKRPEDRLRSIAAGVNILQYGQSDYVRQFGMNVDTTSGPLKVQARILPPPTLKYGRGSKQATIVPRNGSWNMIDKKFHQPATIFNWYIVVYESERRFGREAVNDMIRGLIEGCNSTGIQVKINNPYVIWENGQGNIANQLRNAGVHVYNASERFFGGKKVGPNLVLVVLPENGDDIYTAVKHFGDCLQGVATQCVKSSKAFRAKAQYYANVALKINVKLGGINLIPEPASVAVLTDPRNPTIVMGADVIHPAPGSEGRPSFTALVSNVDSDTAKYIANSQVQTSRQEMIDDLQEMVKANVEKYVAYQKNMEKKANPSIARVIFYRDGVSEGQFAQVLEQELPRIRAGCEAVGMKPKITVIVVGKRHHVRFFPQSSQDQDKSGNCLAGTVVDREIAHPTEFDFYLQSHGGLLGTSRSAHYSVLYDENNFSADALQTLSFALCHVYARSTRSVSIPAPVYYADIVCSRARNHYDPSGSVNFSDSFTADSGEATLESYRQGFKPLHRNQASMMYFS</sequence>
<dbReference type="InterPro" id="IPR014811">
    <property type="entry name" value="ArgoL1"/>
</dbReference>
<dbReference type="PROSITE" id="PS50821">
    <property type="entry name" value="PAZ"/>
    <property type="match status" value="1"/>
</dbReference>
<dbReference type="Gene3D" id="3.40.50.2300">
    <property type="match status" value="1"/>
</dbReference>
<dbReference type="Gene3D" id="2.170.260.10">
    <property type="entry name" value="paz domain"/>
    <property type="match status" value="1"/>
</dbReference>
<evidence type="ECO:0000259" key="3">
    <source>
        <dbReference type="PROSITE" id="PS50822"/>
    </source>
</evidence>
<dbReference type="InterPro" id="IPR036397">
    <property type="entry name" value="RNaseH_sf"/>
</dbReference>
<comment type="caution">
    <text evidence="4">The sequence shown here is derived from an EMBL/GenBank/DDBJ whole genome shotgun (WGS) entry which is preliminary data.</text>
</comment>
<dbReference type="PANTHER" id="PTHR22891">
    <property type="entry name" value="EUKARYOTIC TRANSLATION INITIATION FACTOR 2C"/>
    <property type="match status" value="1"/>
</dbReference>
<dbReference type="InterPro" id="IPR032473">
    <property type="entry name" value="Argonaute_Mid_dom"/>
</dbReference>
<dbReference type="PROSITE" id="PS50822">
    <property type="entry name" value="PIWI"/>
    <property type="match status" value="1"/>
</dbReference>
<dbReference type="Pfam" id="PF16486">
    <property type="entry name" value="ArgoN"/>
    <property type="match status" value="1"/>
</dbReference>